<name>A0A2Z4ND43_9BACT</name>
<dbReference type="SUPFAM" id="SSF52540">
    <property type="entry name" value="P-loop containing nucleoside triphosphate hydrolases"/>
    <property type="match status" value="1"/>
</dbReference>
<sequence>MNDKQNIKYQTLMANLLSIDNFDSSLYCTIDNDKFFDVYKAFGSETFDKIYTNYEIKCVLSEKGNKELVEKVKEANSKRDIIEIFKEYNMRIQDNTFKLLTSNLEKGKEELICKLETDYQKSIVKWKKILNKAQNINIETNIWPLHIGFFFISVKTEKKVIYAPLFFKEINLEIKNSLVHLTSKSDIRVNSKLVTFLGQEGFLLNVDNFDFSNLTIQEVAEYFKRNWNPIYQMPEDIKQKIPNLTQETIINSSINFHPGIVIGFYNVSSGYLWNQMKKIIENNEFDDILNPDFNKNTYREKVEHVIFDNKFRLYKIQNTNFSQDVATVSSLYQDTIIWGPPGTGKSQTISNLIANIIARGFTGLVVSQKKAALDVLKQRLKKISIFCLFALNDKNLRQETFYEPLKEFIYLLENFRINNLEESYQIFSEEDQLYVDNLNQILEVQNLDNILSFYGAIVHGNLTDEGFELLKHLDRALMYKINHEFDDVKELRKHLYYVNYGKKPNLLTIIPRTIKDMADLLLQEPSLFTIDIDEALKYIDLIDYESVKKVDIYYKQMLKEKTVDLNNDVILTKMILQKIIEKMNDFSPEEKKQYNAFAMAIRTGHLKPYKFFHKHKEMIKKLFPIIVTTPELDLSMWGKQEFDYAILDESSQVFIEKGIPILYLAKRKILAGDNQQMQPTRWFSVSYNFDEEDDFGNIESLLDYATARGVYSILLDKNYRSKQAALMTFSSKHFYDSKLDVIDNYEVSLSDEKPLEVIQVDGSWNNSMNEEEGQKVLELAKLYIEKYKKIIILVFNSKQQDYLVNKIFNEEPRLEEALVSEQISLKNIENIQGDEADLVIMSVVYDHNTSLYGTYVARQGGKNALNVAISRAKEKIIVVKSIYADDVEINERSTTDMILFKEWLKFLDLSVEEQKNYLDDNKETIEMTKTLSIAHNSEFKNQIINEMVDIVSASEFIEILPNYSIGTKSLDIVITNKKTKQLLKGFIIDNYQYKNDYQEYIKFKDNVKFLNSKKYPIQIISKIDWPINKKLILNELRNIVMSYKNIEEGTNEEE</sequence>
<evidence type="ECO:0000256" key="2">
    <source>
        <dbReference type="ARBA" id="ARBA00022801"/>
    </source>
</evidence>
<gene>
    <name evidence="6" type="ORF">DP065_01875</name>
</gene>
<keyword evidence="1" id="KW-0547">Nucleotide-binding</keyword>
<reference evidence="7" key="1">
    <citation type="submission" date="2018-06" db="EMBL/GenBank/DDBJ databases">
        <title>Complete genome sequences of Mycoplasma anatis, M. anseris and M. cloacale type strains.</title>
        <authorList>
            <person name="Grozner D."/>
            <person name="Forro B."/>
            <person name="Sulyok K.M."/>
            <person name="Marton S."/>
            <person name="Kreizinger Z."/>
            <person name="Banyai K."/>
            <person name="Gyuranecz M."/>
        </authorList>
    </citation>
    <scope>NUCLEOTIDE SEQUENCE [LARGE SCALE GENOMIC DNA]</scope>
    <source>
        <strain evidence="7">ATCC 49234</strain>
    </source>
</reference>
<dbReference type="GO" id="GO:0005524">
    <property type="term" value="F:ATP binding"/>
    <property type="evidence" value="ECO:0007669"/>
    <property type="project" value="UniProtKB-KW"/>
</dbReference>
<accession>A0A2Z4ND43</accession>
<dbReference type="CDD" id="cd18808">
    <property type="entry name" value="SF1_C_Upf1"/>
    <property type="match status" value="1"/>
</dbReference>
<dbReference type="InterPro" id="IPR027417">
    <property type="entry name" value="P-loop_NTPase"/>
</dbReference>
<proteinExistence type="predicted"/>
<dbReference type="PANTHER" id="PTHR43788">
    <property type="entry name" value="DNA2/NAM7 HELICASE FAMILY MEMBER"/>
    <property type="match status" value="1"/>
</dbReference>
<dbReference type="EMBL" id="CP030140">
    <property type="protein sequence ID" value="AWX69494.1"/>
    <property type="molecule type" value="Genomic_DNA"/>
</dbReference>
<keyword evidence="7" id="KW-1185">Reference proteome</keyword>
<dbReference type="KEGG" id="mane:DP065_01875"/>
<dbReference type="GO" id="GO:0016787">
    <property type="term" value="F:hydrolase activity"/>
    <property type="evidence" value="ECO:0007669"/>
    <property type="project" value="UniProtKB-KW"/>
</dbReference>
<dbReference type="AlphaFoldDB" id="A0A2Z4ND43"/>
<dbReference type="Pfam" id="PF13195">
    <property type="entry name" value="DUF4011"/>
    <property type="match status" value="1"/>
</dbReference>
<keyword evidence="3" id="KW-0347">Helicase</keyword>
<evidence type="ECO:0000256" key="1">
    <source>
        <dbReference type="ARBA" id="ARBA00022741"/>
    </source>
</evidence>
<dbReference type="Gene3D" id="3.40.50.300">
    <property type="entry name" value="P-loop containing nucleotide triphosphate hydrolases"/>
    <property type="match status" value="2"/>
</dbReference>
<dbReference type="Pfam" id="PF13087">
    <property type="entry name" value="AAA_12"/>
    <property type="match status" value="1"/>
</dbReference>
<dbReference type="InterPro" id="IPR025103">
    <property type="entry name" value="DUF4011"/>
</dbReference>
<keyword evidence="2" id="KW-0378">Hydrolase</keyword>
<keyword evidence="4" id="KW-0067">ATP-binding</keyword>
<evidence type="ECO:0000313" key="6">
    <source>
        <dbReference type="EMBL" id="AWX69494.1"/>
    </source>
</evidence>
<evidence type="ECO:0000313" key="7">
    <source>
        <dbReference type="Proteomes" id="UP000250218"/>
    </source>
</evidence>
<dbReference type="GO" id="GO:0043139">
    <property type="term" value="F:5'-3' DNA helicase activity"/>
    <property type="evidence" value="ECO:0007669"/>
    <property type="project" value="TreeGrafter"/>
</dbReference>
<feature type="domain" description="DNA2/NAM7 helicase-like C-terminal" evidence="5">
    <location>
        <begin position="700"/>
        <end position="879"/>
    </location>
</feature>
<evidence type="ECO:0000256" key="3">
    <source>
        <dbReference type="ARBA" id="ARBA00022806"/>
    </source>
</evidence>
<dbReference type="PANTHER" id="PTHR43788:SF16">
    <property type="entry name" value="HELICASE WITH ZINC FINGER 2"/>
    <property type="match status" value="1"/>
</dbReference>
<dbReference type="InterPro" id="IPR047187">
    <property type="entry name" value="SF1_C_Upf1"/>
</dbReference>
<protein>
    <submittedName>
        <fullName evidence="6">DUF4011 domain-containing protein</fullName>
    </submittedName>
</protein>
<organism evidence="6 7">
    <name type="scientific">[Mycoplasma] anseris</name>
    <dbReference type="NCBI Taxonomy" id="92400"/>
    <lineage>
        <taxon>Bacteria</taxon>
        <taxon>Bacillati</taxon>
        <taxon>Mycoplasmatota</taxon>
        <taxon>Mycoplasmoidales</taxon>
        <taxon>Metamycoplasmataceae</taxon>
        <taxon>Metamycoplasma</taxon>
    </lineage>
</organism>
<evidence type="ECO:0000259" key="5">
    <source>
        <dbReference type="Pfam" id="PF13087"/>
    </source>
</evidence>
<dbReference type="InterPro" id="IPR050534">
    <property type="entry name" value="Coronavir_polyprotein_1ab"/>
</dbReference>
<dbReference type="InterPro" id="IPR041679">
    <property type="entry name" value="DNA2/NAM7-like_C"/>
</dbReference>
<dbReference type="RefSeq" id="WP_033178538.1">
    <property type="nucleotide sequence ID" value="NZ_CP030140.1"/>
</dbReference>
<evidence type="ECO:0000256" key="4">
    <source>
        <dbReference type="ARBA" id="ARBA00022840"/>
    </source>
</evidence>
<dbReference type="Proteomes" id="UP000250218">
    <property type="component" value="Chromosome"/>
</dbReference>